<organism evidence="6 7">
    <name type="scientific">Stieleria maiorica</name>
    <dbReference type="NCBI Taxonomy" id="2795974"/>
    <lineage>
        <taxon>Bacteria</taxon>
        <taxon>Pseudomonadati</taxon>
        <taxon>Planctomycetota</taxon>
        <taxon>Planctomycetia</taxon>
        <taxon>Pirellulales</taxon>
        <taxon>Pirellulaceae</taxon>
        <taxon>Stieleria</taxon>
    </lineage>
</organism>
<gene>
    <name evidence="6" type="ORF">Mal15_57580</name>
</gene>
<dbReference type="SUPFAM" id="SSF117074">
    <property type="entry name" value="Hypothetical protein PA1324"/>
    <property type="match status" value="1"/>
</dbReference>
<dbReference type="GO" id="GO:0005576">
    <property type="term" value="C:extracellular region"/>
    <property type="evidence" value="ECO:0007669"/>
    <property type="project" value="UniProtKB-SubCell"/>
</dbReference>
<dbReference type="Pfam" id="PF17963">
    <property type="entry name" value="Big_9"/>
    <property type="match status" value="2"/>
</dbReference>
<feature type="domain" description="SD-repeat containing protein B" evidence="5">
    <location>
        <begin position="25"/>
        <end position="86"/>
    </location>
</feature>
<proteinExistence type="predicted"/>
<comment type="subcellular location">
    <subcellularLocation>
        <location evidence="1">Secreted</location>
    </subcellularLocation>
</comment>
<evidence type="ECO:0000256" key="2">
    <source>
        <dbReference type="ARBA" id="ARBA00022525"/>
    </source>
</evidence>
<dbReference type="KEGG" id="smam:Mal15_57580"/>
<name>A0A5B9MMP2_9BACT</name>
<dbReference type="InterPro" id="IPR013783">
    <property type="entry name" value="Ig-like_fold"/>
</dbReference>
<evidence type="ECO:0000259" key="5">
    <source>
        <dbReference type="Pfam" id="PF17210"/>
    </source>
</evidence>
<dbReference type="EMBL" id="CP036264">
    <property type="protein sequence ID" value="QEG01680.1"/>
    <property type="molecule type" value="Genomic_DNA"/>
</dbReference>
<reference evidence="6 7" key="1">
    <citation type="submission" date="2019-02" db="EMBL/GenBank/DDBJ databases">
        <title>Planctomycetal bacteria perform biofilm scaping via a novel small molecule.</title>
        <authorList>
            <person name="Jeske O."/>
            <person name="Boedeker C."/>
            <person name="Wiegand S."/>
            <person name="Breitling P."/>
            <person name="Kallscheuer N."/>
            <person name="Jogler M."/>
            <person name="Rohde M."/>
            <person name="Petersen J."/>
            <person name="Medema M.H."/>
            <person name="Surup F."/>
            <person name="Jogler C."/>
        </authorList>
    </citation>
    <scope>NUCLEOTIDE SEQUENCE [LARGE SCALE GENOMIC DNA]</scope>
    <source>
        <strain evidence="6 7">Mal15</strain>
    </source>
</reference>
<keyword evidence="2" id="KW-0964">Secreted</keyword>
<dbReference type="Pfam" id="PF17210">
    <property type="entry name" value="SdrD_B"/>
    <property type="match status" value="1"/>
</dbReference>
<evidence type="ECO:0000313" key="7">
    <source>
        <dbReference type="Proteomes" id="UP000321353"/>
    </source>
</evidence>
<protein>
    <recommendedName>
        <fullName evidence="5">SD-repeat containing protein B domain-containing protein</fullName>
    </recommendedName>
</protein>
<dbReference type="InterPro" id="IPR010221">
    <property type="entry name" value="VCBS_dom"/>
</dbReference>
<evidence type="ECO:0000256" key="1">
    <source>
        <dbReference type="ARBA" id="ARBA00004613"/>
    </source>
</evidence>
<dbReference type="NCBIfam" id="NF012211">
    <property type="entry name" value="tand_rpt_95"/>
    <property type="match status" value="2"/>
</dbReference>
<keyword evidence="7" id="KW-1185">Reference proteome</keyword>
<accession>A0A5B9MMP2</accession>
<evidence type="ECO:0000256" key="3">
    <source>
        <dbReference type="ARBA" id="ARBA00022729"/>
    </source>
</evidence>
<dbReference type="AlphaFoldDB" id="A0A5B9MMP2"/>
<dbReference type="Pfam" id="PF11303">
    <property type="entry name" value="DUF3105"/>
    <property type="match status" value="1"/>
</dbReference>
<evidence type="ECO:0000313" key="6">
    <source>
        <dbReference type="EMBL" id="QEG01680.1"/>
    </source>
</evidence>
<dbReference type="InterPro" id="IPR021454">
    <property type="entry name" value="DUF3105"/>
</dbReference>
<keyword evidence="3" id="KW-0732">Signal</keyword>
<dbReference type="Gene3D" id="2.60.40.2810">
    <property type="match status" value="2"/>
</dbReference>
<dbReference type="Gene3D" id="2.60.40.10">
    <property type="entry name" value="Immunoglobulins"/>
    <property type="match status" value="1"/>
</dbReference>
<dbReference type="InterPro" id="IPR033764">
    <property type="entry name" value="Sdr_B"/>
</dbReference>
<dbReference type="NCBIfam" id="TIGR01965">
    <property type="entry name" value="VCBS_repeat"/>
    <property type="match status" value="1"/>
</dbReference>
<evidence type="ECO:0000256" key="4">
    <source>
        <dbReference type="SAM" id="MobiDB-lite"/>
    </source>
</evidence>
<feature type="region of interest" description="Disordered" evidence="4">
    <location>
        <begin position="411"/>
        <end position="447"/>
    </location>
</feature>
<dbReference type="Proteomes" id="UP000321353">
    <property type="component" value="Chromosome"/>
</dbReference>
<sequence>MRRSILMQRLERRQLLHAAGVITGNVFWDSDGDGSRGAVEAGVPGVVVDLSSGDGAVSRSAITDNRGNYAFDELEHGEYRISKRAMRAVESATDVAVRSLTLEDGATVNVDPFAQQAMRPEFITIGWFFASSPPESELVRRAIALGEELDGHFALAESIRSGGQQAPVDVNEPPLTQVDSYQTDVNEPLSVGVNAGVLANDFDRDGDPLTALIVSQPDHGTVVLNSNGAFTYVPETDFVGVDTFTYRAGDGRSDSGVTTVTITVTDPSDSNQIPTADGDSYEVSENTSLVINAAGGVLANDRDADGDALTAQLVTQPSNGTLSLNSDGSFTYQPNAAFFGTDSFTYVASDGIATSGAASVSIRVAPVDDGTAFASVTTGSFTDPSLLGTRTDLVAGAPAITANHVDGEIDYSNHSNPPTYGDHHGFDPNGTDSNPGITPRPTGIYTTEQPDEDLIHNLEHGHVWISYNPNLISTADIAALEQLVRDGTGDANGNGVGVILTPRAANDDAIALASWARLLTLDQYAPSTIRDFVNTNRGKAPEGFITP</sequence>